<accession>A0ABP5NBI0</accession>
<evidence type="ECO:0000313" key="2">
    <source>
        <dbReference type="EMBL" id="GAA2196495.1"/>
    </source>
</evidence>
<evidence type="ECO:0000256" key="1">
    <source>
        <dbReference type="SAM" id="MobiDB-lite"/>
    </source>
</evidence>
<keyword evidence="3" id="KW-1185">Reference proteome</keyword>
<protein>
    <submittedName>
        <fullName evidence="2">Uncharacterized protein</fullName>
    </submittedName>
</protein>
<proteinExistence type="predicted"/>
<feature type="region of interest" description="Disordered" evidence="1">
    <location>
        <begin position="1"/>
        <end position="22"/>
    </location>
</feature>
<dbReference type="EMBL" id="BAAAQW010000002">
    <property type="protein sequence ID" value="GAA2196495.1"/>
    <property type="molecule type" value="Genomic_DNA"/>
</dbReference>
<dbReference type="RefSeq" id="WP_344297589.1">
    <property type="nucleotide sequence ID" value="NZ_BAAAQW010000002.1"/>
</dbReference>
<sequence length="64" mass="6522">MSEDPQLPGPGAARGREHEAVVPETEQALAALDAAAALPLAERAAAFEEFHAALSGVLGMEPGE</sequence>
<name>A0ABP5NBI0_9MICC</name>
<comment type="caution">
    <text evidence="2">The sequence shown here is derived from an EMBL/GenBank/DDBJ whole genome shotgun (WGS) entry which is preliminary data.</text>
</comment>
<reference evidence="3" key="1">
    <citation type="journal article" date="2019" name="Int. J. Syst. Evol. Microbiol.">
        <title>The Global Catalogue of Microorganisms (GCM) 10K type strain sequencing project: providing services to taxonomists for standard genome sequencing and annotation.</title>
        <authorList>
            <consortium name="The Broad Institute Genomics Platform"/>
            <consortium name="The Broad Institute Genome Sequencing Center for Infectious Disease"/>
            <person name="Wu L."/>
            <person name="Ma J."/>
        </authorList>
    </citation>
    <scope>NUCLEOTIDE SEQUENCE [LARGE SCALE GENOMIC DNA]</scope>
    <source>
        <strain evidence="3">JCM 16034</strain>
    </source>
</reference>
<organism evidence="2 3">
    <name type="scientific">Sinomonas flava</name>
    <dbReference type="NCBI Taxonomy" id="496857"/>
    <lineage>
        <taxon>Bacteria</taxon>
        <taxon>Bacillati</taxon>
        <taxon>Actinomycetota</taxon>
        <taxon>Actinomycetes</taxon>
        <taxon>Micrococcales</taxon>
        <taxon>Micrococcaceae</taxon>
        <taxon>Sinomonas</taxon>
    </lineage>
</organism>
<evidence type="ECO:0000313" key="3">
    <source>
        <dbReference type="Proteomes" id="UP001500432"/>
    </source>
</evidence>
<gene>
    <name evidence="2" type="ORF">GCM10009849_01750</name>
</gene>
<dbReference type="Proteomes" id="UP001500432">
    <property type="component" value="Unassembled WGS sequence"/>
</dbReference>